<proteinExistence type="predicted"/>
<dbReference type="KEGG" id="palo:E6C60_0674"/>
<evidence type="ECO:0000256" key="1">
    <source>
        <dbReference type="ARBA" id="ARBA00022747"/>
    </source>
</evidence>
<dbReference type="GO" id="GO:0009307">
    <property type="term" value="P:DNA restriction-modification system"/>
    <property type="evidence" value="ECO:0007669"/>
    <property type="project" value="UniProtKB-KW"/>
</dbReference>
<dbReference type="Proteomes" id="UP000300879">
    <property type="component" value="Chromosome"/>
</dbReference>
<name>A0A4P8XG42_9BACL</name>
<keyword evidence="1" id="KW-0680">Restriction system</keyword>
<protein>
    <submittedName>
        <fullName evidence="3">Uncharacterized protein</fullName>
    </submittedName>
</protein>
<sequence length="110" mass="12466">MIMPKFMEKLLEGVEVEWETLEDAAELYGGLSGKKKEDFSYGNALYISYKNIFDNIEINFDKLEAVKVSDSENQHEVKYGDILFTGSSETAEEAGMSSSVTTKFKKIKFI</sequence>
<dbReference type="GO" id="GO:0003677">
    <property type="term" value="F:DNA binding"/>
    <property type="evidence" value="ECO:0007669"/>
    <property type="project" value="UniProtKB-KW"/>
</dbReference>
<evidence type="ECO:0000313" key="3">
    <source>
        <dbReference type="EMBL" id="QCT01396.1"/>
    </source>
</evidence>
<gene>
    <name evidence="3" type="ORF">E6C60_0674</name>
</gene>
<dbReference type="EMBL" id="CP040396">
    <property type="protein sequence ID" value="QCT01396.1"/>
    <property type="molecule type" value="Genomic_DNA"/>
</dbReference>
<evidence type="ECO:0000313" key="4">
    <source>
        <dbReference type="Proteomes" id="UP000300879"/>
    </source>
</evidence>
<organism evidence="3 4">
    <name type="scientific">Paenibacillus algicola</name>
    <dbReference type="NCBI Taxonomy" id="2565926"/>
    <lineage>
        <taxon>Bacteria</taxon>
        <taxon>Bacillati</taxon>
        <taxon>Bacillota</taxon>
        <taxon>Bacilli</taxon>
        <taxon>Bacillales</taxon>
        <taxon>Paenibacillaceae</taxon>
        <taxon>Paenibacillus</taxon>
    </lineage>
</organism>
<dbReference type="InterPro" id="IPR044946">
    <property type="entry name" value="Restrct_endonuc_typeI_TRD_sf"/>
</dbReference>
<keyword evidence="4" id="KW-1185">Reference proteome</keyword>
<accession>A0A4P8XG42</accession>
<evidence type="ECO:0000256" key="2">
    <source>
        <dbReference type="ARBA" id="ARBA00023125"/>
    </source>
</evidence>
<keyword evidence="2" id="KW-0238">DNA-binding</keyword>
<dbReference type="Gene3D" id="3.90.220.20">
    <property type="entry name" value="DNA methylase specificity domains"/>
    <property type="match status" value="1"/>
</dbReference>
<dbReference type="AlphaFoldDB" id="A0A4P8XG42"/>
<reference evidence="3 4" key="1">
    <citation type="submission" date="2019-05" db="EMBL/GenBank/DDBJ databases">
        <authorList>
            <person name="Chen C."/>
        </authorList>
    </citation>
    <scope>NUCLEOTIDE SEQUENCE [LARGE SCALE GENOMIC DNA]</scope>
    <source>
        <strain evidence="3 4">HB172198</strain>
    </source>
</reference>
<dbReference type="OrthoDB" id="9795776at2"/>
<dbReference type="SUPFAM" id="SSF116734">
    <property type="entry name" value="DNA methylase specificity domain"/>
    <property type="match status" value="1"/>
</dbReference>
<dbReference type="RefSeq" id="WP_138224533.1">
    <property type="nucleotide sequence ID" value="NZ_CP040396.1"/>
</dbReference>